<protein>
    <submittedName>
        <fullName evidence="2">Uncharacterized protein</fullName>
    </submittedName>
</protein>
<dbReference type="Proteomes" id="UP000198836">
    <property type="component" value="Unassembled WGS sequence"/>
</dbReference>
<reference evidence="3" key="1">
    <citation type="submission" date="2016-10" db="EMBL/GenBank/DDBJ databases">
        <authorList>
            <person name="Varghese N."/>
            <person name="Submissions S."/>
        </authorList>
    </citation>
    <scope>NUCLEOTIDE SEQUENCE [LARGE SCALE GENOMIC DNA]</scope>
    <source>
        <strain evidence="3">DSM 18130</strain>
    </source>
</reference>
<gene>
    <name evidence="2" type="ORF">SAMN04488511_102313</name>
</gene>
<evidence type="ECO:0000256" key="1">
    <source>
        <dbReference type="SAM" id="MobiDB-lite"/>
    </source>
</evidence>
<dbReference type="STRING" id="332999.SAMN04488511_102313"/>
<organism evidence="2 3">
    <name type="scientific">Pedobacter suwonensis</name>
    <dbReference type="NCBI Taxonomy" id="332999"/>
    <lineage>
        <taxon>Bacteria</taxon>
        <taxon>Pseudomonadati</taxon>
        <taxon>Bacteroidota</taxon>
        <taxon>Sphingobacteriia</taxon>
        <taxon>Sphingobacteriales</taxon>
        <taxon>Sphingobacteriaceae</taxon>
        <taxon>Pedobacter</taxon>
    </lineage>
</organism>
<name>A0A1I0SRK2_9SPHI</name>
<dbReference type="AlphaFoldDB" id="A0A1I0SRK2"/>
<dbReference type="EMBL" id="FOJM01000002">
    <property type="protein sequence ID" value="SFA41396.1"/>
    <property type="molecule type" value="Genomic_DNA"/>
</dbReference>
<dbReference type="PROSITE" id="PS51257">
    <property type="entry name" value="PROKAR_LIPOPROTEIN"/>
    <property type="match status" value="1"/>
</dbReference>
<sequence>MEKLTLFKGRIFACLILMCLLLAQACRKDRGYLPEPEIKNGQLIQHTAIIKWFETSKYAQLVALDWKKAKQGIVDGKNVVRIPTLNVDKITKLGNLPNLKNNSLSSNGISAGISNKAAATGNSDNVNYNPAHPPELFLIQDGPSGRINSFLLNFIPKSKNSDAGENGIWTGKLLEWNLEGDTVLVQQLEKSIVKDFYAMKVGASSPSNLQSIVKKNKLQSLTSIKNKQVSGFFGWLIDKLGEFIGWAGSAFGLSTYQYYTYDAYNDSFDSEWRLDIDFSWLTGSGTPTTPGNPVTIPPRPLVMLYTGAGLPIYESYAIGYNGGGGGNPGSYNPNDPNNFEPSPIDYGEGPIDDQPHGPNVNFNNLSAQYLVNEGWLTGDANISYINSHKEIADAFVTYTEKIVNRTQSDIDFINWAIIYLSGDDSRFNQEFRNFLNSSDDAVGENEDYNSSLNLVIPSNLTTTFSSNGFGVHTTNGLQTDTYPETHPVSIAIANYNEWIYRALIGANNTSVKHMHLNSKGLSGSDAYAKGIGAIGEGIFAQRVTTEYPTSPGGNMYIGYYINTTHIDALQEHFLPAVGGSYYGLQVNYTDIYGNPLSKKMEYPDPNHSTTLEKGRIAYEIKTNSANRNSESTLYQTFLLGINQTVHRANISGIDAGVLVMDFDAWKKLINSSYNQQVISRLNEVYNIKNSKNEQKIYLRIEKNLWSDANKAYWDILGRIKNL</sequence>
<keyword evidence="3" id="KW-1185">Reference proteome</keyword>
<dbReference type="OrthoDB" id="768074at2"/>
<dbReference type="RefSeq" id="WP_090980580.1">
    <property type="nucleotide sequence ID" value="NZ_FOJM01000002.1"/>
</dbReference>
<feature type="region of interest" description="Disordered" evidence="1">
    <location>
        <begin position="327"/>
        <end position="349"/>
    </location>
</feature>
<evidence type="ECO:0000313" key="2">
    <source>
        <dbReference type="EMBL" id="SFA41396.1"/>
    </source>
</evidence>
<evidence type="ECO:0000313" key="3">
    <source>
        <dbReference type="Proteomes" id="UP000198836"/>
    </source>
</evidence>
<feature type="compositionally biased region" description="Low complexity" evidence="1">
    <location>
        <begin position="329"/>
        <end position="338"/>
    </location>
</feature>
<proteinExistence type="predicted"/>
<accession>A0A1I0SRK2</accession>